<dbReference type="InterPro" id="IPR044822">
    <property type="entry name" value="Myb_DNA-bind_4"/>
</dbReference>
<dbReference type="PANTHER" id="PTHR47595">
    <property type="entry name" value="HEAT SHOCK 70 KDA PROTEIN 14"/>
    <property type="match status" value="1"/>
</dbReference>
<feature type="compositionally biased region" description="Basic and acidic residues" evidence="1">
    <location>
        <begin position="212"/>
        <end position="234"/>
    </location>
</feature>
<reference evidence="3" key="2">
    <citation type="submission" date="2022-10" db="EMBL/GenBank/DDBJ databases">
        <authorList>
            <consortium name="ENA_rothamsted_submissions"/>
            <consortium name="culmorum"/>
            <person name="King R."/>
        </authorList>
    </citation>
    <scope>NUCLEOTIDE SEQUENCE</scope>
</reference>
<dbReference type="OrthoDB" id="1475929at2759"/>
<protein>
    <recommendedName>
        <fullName evidence="2">Myb/SANT-like DNA-binding domain-containing protein</fullName>
    </recommendedName>
</protein>
<accession>A0A9P0DFL1</accession>
<dbReference type="Proteomes" id="UP001153737">
    <property type="component" value="Chromosome 14"/>
</dbReference>
<dbReference type="EMBL" id="OU896720">
    <property type="protein sequence ID" value="CAH1153326.1"/>
    <property type="molecule type" value="Genomic_DNA"/>
</dbReference>
<feature type="region of interest" description="Disordered" evidence="1">
    <location>
        <begin position="199"/>
        <end position="234"/>
    </location>
</feature>
<evidence type="ECO:0000256" key="1">
    <source>
        <dbReference type="SAM" id="MobiDB-lite"/>
    </source>
</evidence>
<organism evidence="3 4">
    <name type="scientific">Phaedon cochleariae</name>
    <name type="common">Mustard beetle</name>
    <dbReference type="NCBI Taxonomy" id="80249"/>
    <lineage>
        <taxon>Eukaryota</taxon>
        <taxon>Metazoa</taxon>
        <taxon>Ecdysozoa</taxon>
        <taxon>Arthropoda</taxon>
        <taxon>Hexapoda</taxon>
        <taxon>Insecta</taxon>
        <taxon>Pterygota</taxon>
        <taxon>Neoptera</taxon>
        <taxon>Endopterygota</taxon>
        <taxon>Coleoptera</taxon>
        <taxon>Polyphaga</taxon>
        <taxon>Cucujiformia</taxon>
        <taxon>Chrysomeloidea</taxon>
        <taxon>Chrysomelidae</taxon>
        <taxon>Chrysomelinae</taxon>
        <taxon>Chrysomelini</taxon>
        <taxon>Phaedon</taxon>
    </lineage>
</organism>
<dbReference type="AlphaFoldDB" id="A0A9P0DFL1"/>
<proteinExistence type="predicted"/>
<evidence type="ECO:0000313" key="3">
    <source>
        <dbReference type="EMBL" id="CAH1153326.1"/>
    </source>
</evidence>
<dbReference type="Gene3D" id="1.10.10.60">
    <property type="entry name" value="Homeodomain-like"/>
    <property type="match status" value="1"/>
</dbReference>
<name>A0A9P0DFL1_PHACE</name>
<sequence length="253" mass="29352">MESPIRLLCGHCSEDLDTLNEIISKETTTHHKCFEGHDEIIVDFETQRILRKDKLAVSAVPEEIQKAVPEMLITKEQEPAKIWTDNAIKLLISSFSNNKSKFESPMYTKKKVWEIISQNLAEHGVRKSGTRCDEKWRNLRKTYGKVLEEKNKSGNGGIHWKFFDEFHEIYFEDPIYNPVLTASSSGVIKRKAETLPFANAEGSNEPSAKKATKPEKKLSITDIEKAKQKRHEERMAQKDKMFEWFKEHFNESH</sequence>
<gene>
    <name evidence="3" type="ORF">PHAECO_LOCUS4258</name>
</gene>
<evidence type="ECO:0000313" key="4">
    <source>
        <dbReference type="Proteomes" id="UP001153737"/>
    </source>
</evidence>
<evidence type="ECO:0000259" key="2">
    <source>
        <dbReference type="Pfam" id="PF13837"/>
    </source>
</evidence>
<keyword evidence="4" id="KW-1185">Reference proteome</keyword>
<reference evidence="3" key="1">
    <citation type="submission" date="2022-01" db="EMBL/GenBank/DDBJ databases">
        <authorList>
            <person name="King R."/>
        </authorList>
    </citation>
    <scope>NUCLEOTIDE SEQUENCE</scope>
</reference>
<feature type="domain" description="Myb/SANT-like DNA-binding" evidence="2">
    <location>
        <begin position="82"/>
        <end position="169"/>
    </location>
</feature>
<dbReference type="PANTHER" id="PTHR47595:SF1">
    <property type="entry name" value="MYB_SANT-LIKE DNA-BINDING DOMAIN-CONTAINING PROTEIN"/>
    <property type="match status" value="1"/>
</dbReference>
<dbReference type="Pfam" id="PF13837">
    <property type="entry name" value="Myb_DNA-bind_4"/>
    <property type="match status" value="1"/>
</dbReference>